<sequence length="191" mass="21487">MARQRDYKAEYQRRIANAAKRGLSKSQARGHARPGEKPIRGSNVARGDTKLEAALTALRQSGTQVAAAKEAGVSVERFRRFLRENQLAERQGRTWLIDDRAPREMLVLSNGQAMQMRLDGYEQASLNGRYLSAFKSFISTNDSEFLSDFVGLSVRDAKGKLHPFETDENALYRLAASGSEIFEDIYRLITI</sequence>
<proteinExistence type="predicted"/>
<dbReference type="RefSeq" id="WP_160485716.1">
    <property type="nucleotide sequence ID" value="NZ_WUBR01000002.1"/>
</dbReference>
<comment type="caution">
    <text evidence="2">The sequence shown here is derived from an EMBL/GenBank/DDBJ whole genome shotgun (WGS) entry which is preliminary data.</text>
</comment>
<reference evidence="2 3" key="1">
    <citation type="submission" date="2019-12" db="EMBL/GenBank/DDBJ databases">
        <authorList>
            <person name="Lee S.D."/>
        </authorList>
    </citation>
    <scope>NUCLEOTIDE SEQUENCE [LARGE SCALE GENOMIC DNA]</scope>
    <source>
        <strain evidence="2 3">GH3-10</strain>
    </source>
</reference>
<accession>A0A844XE91</accession>
<gene>
    <name evidence="2" type="ORF">GRF63_09180</name>
</gene>
<organism evidence="2 3">
    <name type="scientific">Aurantiacibacter rhizosphaerae</name>
    <dbReference type="NCBI Taxonomy" id="2691582"/>
    <lineage>
        <taxon>Bacteria</taxon>
        <taxon>Pseudomonadati</taxon>
        <taxon>Pseudomonadota</taxon>
        <taxon>Alphaproteobacteria</taxon>
        <taxon>Sphingomonadales</taxon>
        <taxon>Erythrobacteraceae</taxon>
        <taxon>Aurantiacibacter</taxon>
    </lineage>
</organism>
<evidence type="ECO:0000313" key="2">
    <source>
        <dbReference type="EMBL" id="MWV28079.1"/>
    </source>
</evidence>
<evidence type="ECO:0000256" key="1">
    <source>
        <dbReference type="SAM" id="MobiDB-lite"/>
    </source>
</evidence>
<reference evidence="2 3" key="2">
    <citation type="submission" date="2020-02" db="EMBL/GenBank/DDBJ databases">
        <title>Erythrobacter dongmakensis sp. nov., isolated from a tidal mudflat.</title>
        <authorList>
            <person name="Kim I.S."/>
        </authorList>
    </citation>
    <scope>NUCLEOTIDE SEQUENCE [LARGE SCALE GENOMIC DNA]</scope>
    <source>
        <strain evidence="2 3">GH3-10</strain>
    </source>
</reference>
<evidence type="ECO:0000313" key="3">
    <source>
        <dbReference type="Proteomes" id="UP000461409"/>
    </source>
</evidence>
<name>A0A844XE91_9SPHN</name>
<feature type="region of interest" description="Disordered" evidence="1">
    <location>
        <begin position="18"/>
        <end position="45"/>
    </location>
</feature>
<dbReference type="AlphaFoldDB" id="A0A844XE91"/>
<protein>
    <submittedName>
        <fullName evidence="2">Uncharacterized protein</fullName>
    </submittedName>
</protein>
<dbReference type="Proteomes" id="UP000461409">
    <property type="component" value="Unassembled WGS sequence"/>
</dbReference>
<dbReference type="EMBL" id="WUBR01000002">
    <property type="protein sequence ID" value="MWV28079.1"/>
    <property type="molecule type" value="Genomic_DNA"/>
</dbReference>
<keyword evidence="3" id="KW-1185">Reference proteome</keyword>